<dbReference type="GO" id="GO:0006601">
    <property type="term" value="P:creatine biosynthetic process"/>
    <property type="evidence" value="ECO:0007669"/>
    <property type="project" value="TreeGrafter"/>
</dbReference>
<dbReference type="PANTHER" id="PTHR32379">
    <property type="entry name" value="GUANIDINOACETATE N-METHYLTRANSFERASE"/>
    <property type="match status" value="1"/>
</dbReference>
<dbReference type="Pfam" id="PF13649">
    <property type="entry name" value="Methyltransf_25"/>
    <property type="match status" value="1"/>
</dbReference>
<dbReference type="GO" id="GO:0032259">
    <property type="term" value="P:methylation"/>
    <property type="evidence" value="ECO:0007669"/>
    <property type="project" value="UniProtKB-KW"/>
</dbReference>
<dbReference type="SUPFAM" id="SSF53335">
    <property type="entry name" value="S-adenosyl-L-methionine-dependent methyltransferases"/>
    <property type="match status" value="1"/>
</dbReference>
<sequence length="230" mass="25843">MIEHDTDPQLTVTSRIAIGFPERAEWCETGAVYTNETLRIAGHPVMETWETPYMQRLAAIAASGGGRVLEVGYGMGISAAAILAHEQVNSYVAIECHPEVVSHAVHVLRQEIGRQRAHVLSGYWEDLTVLLADESFDGILFDTYPLTEAEVHQNHFPFFPEAHRLLRPGGVFTYYSDEETTLSSEHRSRLEEAGFRSVSCEVFPMQPPENCQYWQARTMIAPVVRKAPRA</sequence>
<protein>
    <submittedName>
        <fullName evidence="2">Guanidinoacetate N-methyltransferase</fullName>
        <ecNumber evidence="2">2.1.1.2</ecNumber>
    </submittedName>
</protein>
<evidence type="ECO:0000313" key="2">
    <source>
        <dbReference type="EMBL" id="MBB4928427.1"/>
    </source>
</evidence>
<dbReference type="EC" id="2.1.1.2" evidence="2"/>
<dbReference type="PANTHER" id="PTHR32379:SF1">
    <property type="entry name" value="GUANIDINOACETATE N-METHYLTRANSFERASE"/>
    <property type="match status" value="1"/>
</dbReference>
<dbReference type="InterPro" id="IPR041698">
    <property type="entry name" value="Methyltransf_25"/>
</dbReference>
<evidence type="ECO:0000259" key="1">
    <source>
        <dbReference type="Pfam" id="PF13649"/>
    </source>
</evidence>
<dbReference type="InterPro" id="IPR051038">
    <property type="entry name" value="RMT2/GAMT_Mtase"/>
</dbReference>
<reference evidence="2 3" key="1">
    <citation type="submission" date="2020-08" db="EMBL/GenBank/DDBJ databases">
        <title>Sequencing the genomes of 1000 actinobacteria strains.</title>
        <authorList>
            <person name="Klenk H.-P."/>
        </authorList>
    </citation>
    <scope>NUCLEOTIDE SEQUENCE [LARGE SCALE GENOMIC DNA]</scope>
    <source>
        <strain evidence="2 3">DSM 41654</strain>
    </source>
</reference>
<comment type="caution">
    <text evidence="2">The sequence shown here is derived from an EMBL/GenBank/DDBJ whole genome shotgun (WGS) entry which is preliminary data.</text>
</comment>
<evidence type="ECO:0000313" key="3">
    <source>
        <dbReference type="Proteomes" id="UP000540506"/>
    </source>
</evidence>
<keyword evidence="3" id="KW-1185">Reference proteome</keyword>
<dbReference type="Proteomes" id="UP000540506">
    <property type="component" value="Unassembled WGS sequence"/>
</dbReference>
<gene>
    <name evidence="2" type="ORF">FHR34_007524</name>
</gene>
<dbReference type="CDD" id="cd02440">
    <property type="entry name" value="AdoMet_MTases"/>
    <property type="match status" value="1"/>
</dbReference>
<dbReference type="EMBL" id="JACHJV010000003">
    <property type="protein sequence ID" value="MBB4928427.1"/>
    <property type="molecule type" value="Genomic_DNA"/>
</dbReference>
<name>A0A7W7RAG9_KITKI</name>
<proteinExistence type="predicted"/>
<dbReference type="Gene3D" id="3.40.50.150">
    <property type="entry name" value="Vaccinia Virus protein VP39"/>
    <property type="match status" value="1"/>
</dbReference>
<dbReference type="RefSeq" id="WP_184945807.1">
    <property type="nucleotide sequence ID" value="NZ_JACHJV010000003.1"/>
</dbReference>
<keyword evidence="2" id="KW-0808">Transferase</keyword>
<keyword evidence="2" id="KW-0489">Methyltransferase</keyword>
<dbReference type="InterPro" id="IPR029063">
    <property type="entry name" value="SAM-dependent_MTases_sf"/>
</dbReference>
<dbReference type="GO" id="GO:0005737">
    <property type="term" value="C:cytoplasm"/>
    <property type="evidence" value="ECO:0007669"/>
    <property type="project" value="TreeGrafter"/>
</dbReference>
<organism evidence="2 3">
    <name type="scientific">Kitasatospora kifunensis</name>
    <name type="common">Streptomyces kifunensis</name>
    <dbReference type="NCBI Taxonomy" id="58351"/>
    <lineage>
        <taxon>Bacteria</taxon>
        <taxon>Bacillati</taxon>
        <taxon>Actinomycetota</taxon>
        <taxon>Actinomycetes</taxon>
        <taxon>Kitasatosporales</taxon>
        <taxon>Streptomycetaceae</taxon>
        <taxon>Kitasatospora</taxon>
    </lineage>
</organism>
<dbReference type="GO" id="GO:0030731">
    <property type="term" value="F:guanidinoacetate N-methyltransferase activity"/>
    <property type="evidence" value="ECO:0007669"/>
    <property type="project" value="UniProtKB-EC"/>
</dbReference>
<accession>A0A7W7RAG9</accession>
<feature type="domain" description="Methyltransferase" evidence="1">
    <location>
        <begin position="68"/>
        <end position="170"/>
    </location>
</feature>
<dbReference type="AlphaFoldDB" id="A0A7W7RAG9"/>